<dbReference type="EMBL" id="BLXT01000641">
    <property type="protein sequence ID" value="GFN79185.1"/>
    <property type="molecule type" value="Genomic_DNA"/>
</dbReference>
<comment type="caution">
    <text evidence="1">The sequence shown here is derived from an EMBL/GenBank/DDBJ whole genome shotgun (WGS) entry which is preliminary data.</text>
</comment>
<gene>
    <name evidence="1" type="ORF">PoB_000569100</name>
</gene>
<proteinExistence type="predicted"/>
<keyword evidence="2" id="KW-1185">Reference proteome</keyword>
<evidence type="ECO:0000313" key="2">
    <source>
        <dbReference type="Proteomes" id="UP000735302"/>
    </source>
</evidence>
<protein>
    <submittedName>
        <fullName evidence="1">Uncharacterized protein</fullName>
    </submittedName>
</protein>
<accession>A0AAV3Y7I4</accession>
<evidence type="ECO:0000313" key="1">
    <source>
        <dbReference type="EMBL" id="GFN79185.1"/>
    </source>
</evidence>
<dbReference type="AlphaFoldDB" id="A0AAV3Y7I4"/>
<reference evidence="1 2" key="1">
    <citation type="journal article" date="2021" name="Elife">
        <title>Chloroplast acquisition without the gene transfer in kleptoplastic sea slugs, Plakobranchus ocellatus.</title>
        <authorList>
            <person name="Maeda T."/>
            <person name="Takahashi S."/>
            <person name="Yoshida T."/>
            <person name="Shimamura S."/>
            <person name="Takaki Y."/>
            <person name="Nagai Y."/>
            <person name="Toyoda A."/>
            <person name="Suzuki Y."/>
            <person name="Arimoto A."/>
            <person name="Ishii H."/>
            <person name="Satoh N."/>
            <person name="Nishiyama T."/>
            <person name="Hasebe M."/>
            <person name="Maruyama T."/>
            <person name="Minagawa J."/>
            <person name="Obokata J."/>
            <person name="Shigenobu S."/>
        </authorList>
    </citation>
    <scope>NUCLEOTIDE SEQUENCE [LARGE SCALE GENOMIC DNA]</scope>
</reference>
<dbReference type="Proteomes" id="UP000735302">
    <property type="component" value="Unassembled WGS sequence"/>
</dbReference>
<name>A0AAV3Y7I4_9GAST</name>
<sequence length="109" mass="12189">MIRVTTSSMFILIHLYHCFRFQNFYGIVIVSEKWMELCVIAAVDQDDFIELASGGQNRLSFVTQIVCRVDSEISACSLNGGKIPCTAIGENVTDILIKTKEGVSLRRGR</sequence>
<organism evidence="1 2">
    <name type="scientific">Plakobranchus ocellatus</name>
    <dbReference type="NCBI Taxonomy" id="259542"/>
    <lineage>
        <taxon>Eukaryota</taxon>
        <taxon>Metazoa</taxon>
        <taxon>Spiralia</taxon>
        <taxon>Lophotrochozoa</taxon>
        <taxon>Mollusca</taxon>
        <taxon>Gastropoda</taxon>
        <taxon>Heterobranchia</taxon>
        <taxon>Euthyneura</taxon>
        <taxon>Panpulmonata</taxon>
        <taxon>Sacoglossa</taxon>
        <taxon>Placobranchoidea</taxon>
        <taxon>Plakobranchidae</taxon>
        <taxon>Plakobranchus</taxon>
    </lineage>
</organism>